<accession>A0A9N9YC44</accession>
<feature type="region of interest" description="Disordered" evidence="2">
    <location>
        <begin position="340"/>
        <end position="517"/>
    </location>
</feature>
<evidence type="ECO:0000313" key="3">
    <source>
        <dbReference type="EMBL" id="CAH0015756.1"/>
    </source>
</evidence>
<dbReference type="OrthoDB" id="4800057at2759"/>
<feature type="region of interest" description="Disordered" evidence="2">
    <location>
        <begin position="128"/>
        <end position="199"/>
    </location>
</feature>
<dbReference type="EMBL" id="CABFNQ020000451">
    <property type="protein sequence ID" value="CAH0015756.1"/>
    <property type="molecule type" value="Genomic_DNA"/>
</dbReference>
<protein>
    <submittedName>
        <fullName evidence="3">Uncharacterized protein</fullName>
    </submittedName>
</protein>
<keyword evidence="1" id="KW-0175">Coiled coil</keyword>
<feature type="compositionally biased region" description="Polar residues" evidence="2">
    <location>
        <begin position="413"/>
        <end position="437"/>
    </location>
</feature>
<reference evidence="3" key="1">
    <citation type="submission" date="2021-10" db="EMBL/GenBank/DDBJ databases">
        <authorList>
            <person name="Piombo E."/>
        </authorList>
    </citation>
    <scope>NUCLEOTIDE SEQUENCE</scope>
</reference>
<proteinExistence type="predicted"/>
<sequence>MDDEEAIWGTLSSEEHRSVWAETEANFWAKFALEQKEWRSEQELDFNEASVELRAELTSLTGQRKQLTETQERLNAQLAKVAGDLRNVVEQCDARTHELSELDQAYRKRLEEQSEKWEVQRSTMQRFFKEKHGGSVHSDDEEDEEDEDEAEDEPMIDLPVTVQQTTSPRDPRDPRIKEFRENGKRSPKPIPMVGHREKRRKHTEPLVNVIDITGRVIGPVELIEPWNKWVKTILKLPIRRPVTIRPGRRFTDEHLATIYDRSESKGVKWLSCMIQAIGEVQSKRCASCEKNQGVFQQCIIVGGDLLQKCGNCEWNRQGCHGASGEGIDFKEAAERMEEIKKARAEQKIPASPEYPRDEADTNRRLATHLKAMFPEREKQESNGTSEGQLEPKPAVDEGRPQAENPASPAWQAIRSNQPEQPATNGSTPSRILPNGSSPDLARREFTHTPLAPAPRVPLPSSGFTPANPHSRPSSRPPSRPPSNDMSTPKGGSLEPSPQPSGLPTLYPAPPHSTAHSTETLEEINKYNLVLRHNGEVYTHPDCMVGVPVAKIDENHPYWDRTWKDIRAEVRDSRERWVGKQKAIHLAEARKEACGSSKYQAGRQINRGTKILEFLDEGEISPYQLLAKKHMHASKGGIASYDTLFRLCDTVSELQKYNLDITPLEWIRHRLHELIQAEGKSFNLPRTMHDFYHDPKLSALRTKHGYKNIGRPSAAKSGRQSLGATTPGGTPQPLKKRKSMLLDSEITPASSRVASPTPSSHGGGPRIHDLLNSPNGPAVKRPRTQEDSVGFNEKRPSPVIDMTPSKVVLGEETFFISRVRESGYESPPHFQLFWKFHPMQRSLQLCGLPNDNIVQLHQLTKGVPLGDVMSVRWSPESLCIVIMRKMAHYNPPTFAKTLCSFHEKGALDRFLDFCKAQRLNLIAYSRAEVEADWPKV</sequence>
<dbReference type="Pfam" id="PF12511">
    <property type="entry name" value="DUF3716"/>
    <property type="match status" value="1"/>
</dbReference>
<organism evidence="3 4">
    <name type="scientific">Clonostachys rhizophaga</name>
    <dbReference type="NCBI Taxonomy" id="160324"/>
    <lineage>
        <taxon>Eukaryota</taxon>
        <taxon>Fungi</taxon>
        <taxon>Dikarya</taxon>
        <taxon>Ascomycota</taxon>
        <taxon>Pezizomycotina</taxon>
        <taxon>Sordariomycetes</taxon>
        <taxon>Hypocreomycetidae</taxon>
        <taxon>Hypocreales</taxon>
        <taxon>Bionectriaceae</taxon>
        <taxon>Clonostachys</taxon>
    </lineage>
</organism>
<feature type="compositionally biased region" description="Polar residues" evidence="2">
    <location>
        <begin position="717"/>
        <end position="728"/>
    </location>
</feature>
<feature type="compositionally biased region" description="Basic and acidic residues" evidence="2">
    <location>
        <begin position="354"/>
        <end position="363"/>
    </location>
</feature>
<feature type="region of interest" description="Disordered" evidence="2">
    <location>
        <begin position="706"/>
        <end position="796"/>
    </location>
</feature>
<feature type="compositionally biased region" description="Acidic residues" evidence="2">
    <location>
        <begin position="139"/>
        <end position="155"/>
    </location>
</feature>
<comment type="caution">
    <text evidence="3">The sequence shown here is derived from an EMBL/GenBank/DDBJ whole genome shotgun (WGS) entry which is preliminary data.</text>
</comment>
<keyword evidence="4" id="KW-1185">Reference proteome</keyword>
<evidence type="ECO:0000256" key="1">
    <source>
        <dbReference type="SAM" id="Coils"/>
    </source>
</evidence>
<evidence type="ECO:0000313" key="4">
    <source>
        <dbReference type="Proteomes" id="UP000696573"/>
    </source>
</evidence>
<dbReference type="AlphaFoldDB" id="A0A9N9YC44"/>
<gene>
    <name evidence="3" type="ORF">CRHIZ90672A_00007947</name>
</gene>
<dbReference type="InterPro" id="IPR022190">
    <property type="entry name" value="DUF3716"/>
</dbReference>
<feature type="coiled-coil region" evidence="1">
    <location>
        <begin position="50"/>
        <end position="77"/>
    </location>
</feature>
<dbReference type="Proteomes" id="UP000696573">
    <property type="component" value="Unassembled WGS sequence"/>
</dbReference>
<feature type="compositionally biased region" description="Polar residues" evidence="2">
    <location>
        <begin position="746"/>
        <end position="759"/>
    </location>
</feature>
<name>A0A9N9YC44_9HYPO</name>
<evidence type="ECO:0000256" key="2">
    <source>
        <dbReference type="SAM" id="MobiDB-lite"/>
    </source>
</evidence>
<feature type="compositionally biased region" description="Pro residues" evidence="2">
    <location>
        <begin position="496"/>
        <end position="510"/>
    </location>
</feature>
<feature type="compositionally biased region" description="Basic and acidic residues" evidence="2">
    <location>
        <begin position="169"/>
        <end position="184"/>
    </location>
</feature>